<evidence type="ECO:0000313" key="1">
    <source>
        <dbReference type="EMBL" id="WZP07601.1"/>
    </source>
</evidence>
<name>A0ABZ2ZHJ0_9BACI</name>
<sequence length="387" mass="42742">MNQYLQKMAVIFQSGNLSLTHYQPKTLSWKDFHEEISNPNPESEQSILHDMAEGVIEGASKAIEDTWEGLKSTYELGRTIMGPFSPLFLGNEFLFNRDQLLENQRKHREFYLGILNDPIGKARQALDMPKYIWSAVSSAWERDVINGSAKSRTAFFTYGLTSLGIGILGDKGIGKAGTIAKTVGQAGKGEKALSIYTPVQTPAMAGGRLAQGPVPYNVLNDPFTKIKAVTDDVFGVKGTGKSNLEVQFTKEQLATKPSYSPAPDKWTKKGGKVTIDEDGTWVYTNKKGQTVRYPDGYPDFTEYAHPTVKPVEIEIANPTNRPLDYKNANVEAGLSKDSDPPVPALDKPPVGYIWHHHQNGKTMILVDKDIHRQFTHTGGVSTVNGKK</sequence>
<dbReference type="InterPro" id="IPR032869">
    <property type="entry name" value="WHH_dom_containing"/>
</dbReference>
<dbReference type="GO" id="GO:0004519">
    <property type="term" value="F:endonuclease activity"/>
    <property type="evidence" value="ECO:0007669"/>
    <property type="project" value="UniProtKB-KW"/>
</dbReference>
<keyword evidence="2" id="KW-1185">Reference proteome</keyword>
<proteinExistence type="predicted"/>
<dbReference type="Pfam" id="PF14414">
    <property type="entry name" value="WHH"/>
    <property type="match status" value="1"/>
</dbReference>
<evidence type="ECO:0000313" key="2">
    <source>
        <dbReference type="Proteomes" id="UP001472074"/>
    </source>
</evidence>
<keyword evidence="1" id="KW-0378">Hydrolase</keyword>
<gene>
    <name evidence="1" type="ORF">AADC60_26755</name>
</gene>
<reference evidence="1 2" key="1">
    <citation type="submission" date="2024-04" db="EMBL/GenBank/DDBJ databases">
        <title>Screening of coral probiotics and analysis of their probiotic properties.</title>
        <authorList>
            <person name="Wang S."/>
        </authorList>
    </citation>
    <scope>NUCLEOTIDE SEQUENCE [LARGE SCALE GENOMIC DNA]</scope>
    <source>
        <strain evidence="1 2">GXU-Z9</strain>
    </source>
</reference>
<accession>A0ABZ2ZHJ0</accession>
<keyword evidence="1" id="KW-0540">Nuclease</keyword>
<dbReference type="Proteomes" id="UP001472074">
    <property type="component" value="Chromosome"/>
</dbReference>
<organism evidence="1 2">
    <name type="scientific">Cytobacillus pseudoceanisediminis</name>
    <dbReference type="NCBI Taxonomy" id="3051614"/>
    <lineage>
        <taxon>Bacteria</taxon>
        <taxon>Bacillati</taxon>
        <taxon>Bacillota</taxon>
        <taxon>Bacilli</taxon>
        <taxon>Bacillales</taxon>
        <taxon>Bacillaceae</taxon>
        <taxon>Cytobacillus</taxon>
    </lineage>
</organism>
<dbReference type="EMBL" id="CP151651">
    <property type="protein sequence ID" value="WZP07601.1"/>
    <property type="molecule type" value="Genomic_DNA"/>
</dbReference>
<protein>
    <submittedName>
        <fullName evidence="1">HNH endonuclease</fullName>
    </submittedName>
</protein>
<dbReference type="RefSeq" id="WP_099049181.1">
    <property type="nucleotide sequence ID" value="NZ_CP097349.1"/>
</dbReference>
<keyword evidence="1" id="KW-0255">Endonuclease</keyword>